<accession>A0A2T4C269</accession>
<keyword evidence="2" id="KW-1185">Reference proteome</keyword>
<evidence type="ECO:0000313" key="1">
    <source>
        <dbReference type="EMBL" id="PTB75652.1"/>
    </source>
</evidence>
<dbReference type="AlphaFoldDB" id="A0A2T4C269"/>
<organism evidence="1 2">
    <name type="scientific">Trichoderma longibrachiatum ATCC 18648</name>
    <dbReference type="NCBI Taxonomy" id="983965"/>
    <lineage>
        <taxon>Eukaryota</taxon>
        <taxon>Fungi</taxon>
        <taxon>Dikarya</taxon>
        <taxon>Ascomycota</taxon>
        <taxon>Pezizomycotina</taxon>
        <taxon>Sordariomycetes</taxon>
        <taxon>Hypocreomycetidae</taxon>
        <taxon>Hypocreales</taxon>
        <taxon>Hypocreaceae</taxon>
        <taxon>Trichoderma</taxon>
    </lineage>
</organism>
<sequence>MCRNVVRGSRLRSCILHLAATQGQLLRHVASCPAKSPDGRMRAFFQDTSSSSETTLIFFLVTFPPLEIDRDIGQSADMRWPCPLLPLARWPLGHSCISASDHPLAHLMIRSTLDDGIDFSFLMHGFFFFLLERCTRELSVLVGSPG</sequence>
<reference evidence="1 2" key="1">
    <citation type="submission" date="2016-07" db="EMBL/GenBank/DDBJ databases">
        <title>Multiple horizontal gene transfer events from other fungi enriched the ability of initially mycotrophic Trichoderma (Ascomycota) to feed on dead plant biomass.</title>
        <authorList>
            <consortium name="DOE Joint Genome Institute"/>
            <person name="Aerts A."/>
            <person name="Atanasova L."/>
            <person name="Chenthamara K."/>
            <person name="Zhang J."/>
            <person name="Grujic M."/>
            <person name="Henrissat B."/>
            <person name="Kuo A."/>
            <person name="Salamov A."/>
            <person name="Lipzen A."/>
            <person name="Labutti K."/>
            <person name="Barry K."/>
            <person name="Miao Y."/>
            <person name="Rahimi M.J."/>
            <person name="Shen Q."/>
            <person name="Grigoriev I.V."/>
            <person name="Kubicek C.P."/>
            <person name="Druzhinina I.S."/>
        </authorList>
    </citation>
    <scope>NUCLEOTIDE SEQUENCE [LARGE SCALE GENOMIC DNA]</scope>
    <source>
        <strain evidence="1 2">ATCC 18648</strain>
    </source>
</reference>
<protein>
    <submittedName>
        <fullName evidence="1">Uncharacterized protein</fullName>
    </submittedName>
</protein>
<gene>
    <name evidence="1" type="ORF">M440DRAFT_326609</name>
</gene>
<proteinExistence type="predicted"/>
<name>A0A2T4C269_TRILO</name>
<dbReference type="Proteomes" id="UP000240760">
    <property type="component" value="Unassembled WGS sequence"/>
</dbReference>
<dbReference type="EMBL" id="KZ679133">
    <property type="protein sequence ID" value="PTB75652.1"/>
    <property type="molecule type" value="Genomic_DNA"/>
</dbReference>
<evidence type="ECO:0000313" key="2">
    <source>
        <dbReference type="Proteomes" id="UP000240760"/>
    </source>
</evidence>